<dbReference type="Proteomes" id="UP001057753">
    <property type="component" value="Unassembled WGS sequence"/>
</dbReference>
<name>A0A9Q4B5L0_SALAG</name>
<gene>
    <name evidence="2" type="ORF">HXA33_19805</name>
</gene>
<keyword evidence="1" id="KW-1133">Transmembrane helix</keyword>
<proteinExistence type="predicted"/>
<keyword evidence="1" id="KW-0472">Membrane</keyword>
<organism evidence="2 3">
    <name type="scientific">Salipaludibacillus agaradhaerens</name>
    <name type="common">Bacillus agaradhaerens</name>
    <dbReference type="NCBI Taxonomy" id="76935"/>
    <lineage>
        <taxon>Bacteria</taxon>
        <taxon>Bacillati</taxon>
        <taxon>Bacillota</taxon>
        <taxon>Bacilli</taxon>
        <taxon>Bacillales</taxon>
        <taxon>Bacillaceae</taxon>
    </lineage>
</organism>
<evidence type="ECO:0000256" key="1">
    <source>
        <dbReference type="SAM" id="Phobius"/>
    </source>
</evidence>
<accession>A0A9Q4B5L0</accession>
<keyword evidence="3" id="KW-1185">Reference proteome</keyword>
<keyword evidence="1" id="KW-0812">Transmembrane</keyword>
<evidence type="ECO:0000313" key="3">
    <source>
        <dbReference type="Proteomes" id="UP001057753"/>
    </source>
</evidence>
<reference evidence="2" key="1">
    <citation type="submission" date="2020-06" db="EMBL/GenBank/DDBJ databases">
        <title>Insight into the genomes of haloalkaliphilic bacilli from Kenyan soda lakes.</title>
        <authorList>
            <person name="Mwirichia R."/>
            <person name="Villamizar G.C."/>
            <person name="Poehlein A."/>
            <person name="Mugweru J."/>
            <person name="Kipnyargis A."/>
            <person name="Kiplimo D."/>
            <person name="Orwa P."/>
            <person name="Daniel R."/>
        </authorList>
    </citation>
    <scope>NUCLEOTIDE SEQUENCE</scope>
    <source>
        <strain evidence="2">B1096_S55</strain>
    </source>
</reference>
<feature type="transmembrane region" description="Helical" evidence="1">
    <location>
        <begin position="9"/>
        <end position="28"/>
    </location>
</feature>
<evidence type="ECO:0000313" key="2">
    <source>
        <dbReference type="EMBL" id="MCR6098759.1"/>
    </source>
</evidence>
<sequence length="167" mass="20034">MIYKKKHKIWLLIIAIIVCLFVNIYEYGQKAYEGKNELELKLAAYTAERLYLDIKYPDNNASNIEYIVGDSGRVFFERWELITEVYPEIPYPREAIEQENWEVVDSFYTRTYRMIQSIDRQLDENFSPIEADYMSSPLYTYLTAGWLNEEYREEIGISDEDVLKYIR</sequence>
<dbReference type="EMBL" id="JABXYM010000002">
    <property type="protein sequence ID" value="MCR6098759.1"/>
    <property type="molecule type" value="Genomic_DNA"/>
</dbReference>
<dbReference type="RefSeq" id="WP_257823143.1">
    <property type="nucleotide sequence ID" value="NZ_JABXYM010000002.1"/>
</dbReference>
<comment type="caution">
    <text evidence="2">The sequence shown here is derived from an EMBL/GenBank/DDBJ whole genome shotgun (WGS) entry which is preliminary data.</text>
</comment>
<protein>
    <submittedName>
        <fullName evidence="2">Uncharacterized protein</fullName>
    </submittedName>
</protein>
<dbReference type="AlphaFoldDB" id="A0A9Q4B5L0"/>